<dbReference type="EMBL" id="BAABFA010000001">
    <property type="protein sequence ID" value="GAA4459529.1"/>
    <property type="molecule type" value="Genomic_DNA"/>
</dbReference>
<name>A0ABP8N178_9BACT</name>
<accession>A0ABP8N178</accession>
<evidence type="ECO:0008006" key="3">
    <source>
        <dbReference type="Google" id="ProtNLM"/>
    </source>
</evidence>
<dbReference type="Gene3D" id="2.60.40.1120">
    <property type="entry name" value="Carboxypeptidase-like, regulatory domain"/>
    <property type="match status" value="1"/>
</dbReference>
<evidence type="ECO:0000313" key="1">
    <source>
        <dbReference type="EMBL" id="GAA4459529.1"/>
    </source>
</evidence>
<keyword evidence="2" id="KW-1185">Reference proteome</keyword>
<proteinExistence type="predicted"/>
<dbReference type="Proteomes" id="UP001500067">
    <property type="component" value="Unassembled WGS sequence"/>
</dbReference>
<gene>
    <name evidence="1" type="ORF">GCM10023093_00650</name>
</gene>
<protein>
    <recommendedName>
        <fullName evidence="3">Carboxypeptidase-like regulatory domain-containing protein</fullName>
    </recommendedName>
</protein>
<organism evidence="1 2">
    <name type="scientific">Nemorincola caseinilytica</name>
    <dbReference type="NCBI Taxonomy" id="2054315"/>
    <lineage>
        <taxon>Bacteria</taxon>
        <taxon>Pseudomonadati</taxon>
        <taxon>Bacteroidota</taxon>
        <taxon>Chitinophagia</taxon>
        <taxon>Chitinophagales</taxon>
        <taxon>Chitinophagaceae</taxon>
        <taxon>Nemorincola</taxon>
    </lineage>
</organism>
<reference evidence="2" key="1">
    <citation type="journal article" date="2019" name="Int. J. Syst. Evol. Microbiol.">
        <title>The Global Catalogue of Microorganisms (GCM) 10K type strain sequencing project: providing services to taxonomists for standard genome sequencing and annotation.</title>
        <authorList>
            <consortium name="The Broad Institute Genomics Platform"/>
            <consortium name="The Broad Institute Genome Sequencing Center for Infectious Disease"/>
            <person name="Wu L."/>
            <person name="Ma J."/>
        </authorList>
    </citation>
    <scope>NUCLEOTIDE SEQUENCE [LARGE SCALE GENOMIC DNA]</scope>
    <source>
        <strain evidence="2">JCM 32105</strain>
    </source>
</reference>
<dbReference type="SUPFAM" id="SSF49464">
    <property type="entry name" value="Carboxypeptidase regulatory domain-like"/>
    <property type="match status" value="1"/>
</dbReference>
<dbReference type="Pfam" id="PF13715">
    <property type="entry name" value="CarbopepD_reg_2"/>
    <property type="match status" value="1"/>
</dbReference>
<dbReference type="InterPro" id="IPR008969">
    <property type="entry name" value="CarboxyPept-like_regulatory"/>
</dbReference>
<sequence>MALTAQTLQGIVSDAATHKPIFPATVVNVRTREVAYTNTNGYYSITAQQGDVIAFTCIGYKNEERTKPPSVLIANLNVAMEQQEYELKTVVLGPGALTKYQVDSIERAQVYKIPLQRRPPSPIMSPVSAIAEKFSKKAKRTYQFQEDFANAELQKFIDTRYTPDVVTSVTGLTGDSIGYFMYAYPMPYEFARNATGLEIKMWVRDNYKQWMRKLSPEVHK</sequence>
<comment type="caution">
    <text evidence="1">The sequence shown here is derived from an EMBL/GenBank/DDBJ whole genome shotgun (WGS) entry which is preliminary data.</text>
</comment>
<evidence type="ECO:0000313" key="2">
    <source>
        <dbReference type="Proteomes" id="UP001500067"/>
    </source>
</evidence>